<feature type="binding site" evidence="9">
    <location>
        <position position="127"/>
    </location>
    <ligand>
        <name>substrate</name>
    </ligand>
</feature>
<organism evidence="12">
    <name type="scientific">candidate division WOR-3 bacterium</name>
    <dbReference type="NCBI Taxonomy" id="2052148"/>
    <lineage>
        <taxon>Bacteria</taxon>
        <taxon>Bacteria division WOR-3</taxon>
    </lineage>
</organism>
<feature type="site" description="Contributes to substrate recognition" evidence="10">
    <location>
        <position position="100"/>
    </location>
</feature>
<protein>
    <recommendedName>
        <fullName evidence="6 7">D,D-heptose 1,7-bisphosphate phosphatase</fullName>
        <ecNumber evidence="7">3.1.3.-</ecNumber>
    </recommendedName>
</protein>
<evidence type="ECO:0000256" key="5">
    <source>
        <dbReference type="ARBA" id="ARBA00023277"/>
    </source>
</evidence>
<keyword evidence="11" id="KW-0460">Magnesium</keyword>
<feature type="binding site" evidence="11">
    <location>
        <position position="10"/>
    </location>
    <ligand>
        <name>Mg(2+)</name>
        <dbReference type="ChEBI" id="CHEBI:18420"/>
    </ligand>
</feature>
<evidence type="ECO:0000256" key="11">
    <source>
        <dbReference type="PIRSR" id="PIRSR004682-4"/>
    </source>
</evidence>
<evidence type="ECO:0000256" key="6">
    <source>
        <dbReference type="ARBA" id="ARBA00031828"/>
    </source>
</evidence>
<keyword evidence="3 11" id="KW-0479">Metal-binding</keyword>
<dbReference type="InterPro" id="IPR036412">
    <property type="entry name" value="HAD-like_sf"/>
</dbReference>
<feature type="binding site" evidence="11">
    <location>
        <position position="127"/>
    </location>
    <ligand>
        <name>Mg(2+)</name>
        <dbReference type="ChEBI" id="CHEBI:18420"/>
    </ligand>
</feature>
<feature type="active site" description="Proton donor" evidence="8">
    <location>
        <position position="10"/>
    </location>
</feature>
<feature type="binding site" evidence="9">
    <location>
        <begin position="50"/>
        <end position="53"/>
    </location>
    <ligand>
        <name>substrate</name>
    </ligand>
</feature>
<dbReference type="AlphaFoldDB" id="A0A7C4YCA6"/>
<dbReference type="NCBIfam" id="TIGR01656">
    <property type="entry name" value="Histidinol-ppas"/>
    <property type="match status" value="1"/>
</dbReference>
<feature type="active site" description="Nucleophile" evidence="8">
    <location>
        <position position="8"/>
    </location>
</feature>
<feature type="binding site" evidence="9">
    <location>
        <begin position="100"/>
        <end position="101"/>
    </location>
    <ligand>
        <name>substrate</name>
    </ligand>
</feature>
<dbReference type="PANTHER" id="PTHR42891:SF1">
    <property type="entry name" value="D-GLYCERO-BETA-D-MANNO-HEPTOSE-1,7-BISPHOSPHATE 7-PHOSPHATASE"/>
    <property type="match status" value="1"/>
</dbReference>
<comment type="similarity">
    <text evidence="7">Belongs to the gmhB family.</text>
</comment>
<keyword evidence="5 7" id="KW-0119">Carbohydrate metabolism</keyword>
<evidence type="ECO:0000256" key="3">
    <source>
        <dbReference type="ARBA" id="ARBA00022723"/>
    </source>
</evidence>
<dbReference type="EMBL" id="DTHG01000037">
    <property type="protein sequence ID" value="HGW91500.1"/>
    <property type="molecule type" value="Genomic_DNA"/>
</dbReference>
<dbReference type="Pfam" id="PF13242">
    <property type="entry name" value="Hydrolase_like"/>
    <property type="match status" value="1"/>
</dbReference>
<dbReference type="PIRSF" id="PIRSF004682">
    <property type="entry name" value="GmhB"/>
    <property type="match status" value="1"/>
</dbReference>
<dbReference type="SUPFAM" id="SSF56784">
    <property type="entry name" value="HAD-like"/>
    <property type="match status" value="1"/>
</dbReference>
<dbReference type="Gene3D" id="3.40.50.1000">
    <property type="entry name" value="HAD superfamily/HAD-like"/>
    <property type="match status" value="1"/>
</dbReference>
<feature type="binding site" evidence="9">
    <location>
        <begin position="8"/>
        <end position="10"/>
    </location>
    <ligand>
        <name>substrate</name>
    </ligand>
</feature>
<reference evidence="12" key="1">
    <citation type="journal article" date="2020" name="mSystems">
        <title>Genome- and Community-Level Interaction Insights into Carbon Utilization and Element Cycling Functions of Hydrothermarchaeota in Hydrothermal Sediment.</title>
        <authorList>
            <person name="Zhou Z."/>
            <person name="Liu Y."/>
            <person name="Xu W."/>
            <person name="Pan J."/>
            <person name="Luo Z.H."/>
            <person name="Li M."/>
        </authorList>
    </citation>
    <scope>NUCLEOTIDE SEQUENCE [LARGE SCALE GENOMIC DNA]</scope>
    <source>
        <strain evidence="12">SpSt-780</strain>
    </source>
</reference>
<evidence type="ECO:0000256" key="1">
    <source>
        <dbReference type="ARBA" id="ARBA00004496"/>
    </source>
</evidence>
<dbReference type="InterPro" id="IPR004446">
    <property type="entry name" value="Heptose_bisP_phosphatase"/>
</dbReference>
<dbReference type="InterPro" id="IPR023214">
    <property type="entry name" value="HAD_sf"/>
</dbReference>
<feature type="site" description="Stabilizes the phosphoryl group" evidence="10">
    <location>
        <position position="50"/>
    </location>
</feature>
<evidence type="ECO:0000256" key="9">
    <source>
        <dbReference type="PIRSR" id="PIRSR004682-2"/>
    </source>
</evidence>
<dbReference type="EC" id="3.1.3.-" evidence="7"/>
<feature type="binding site" evidence="9">
    <location>
        <begin position="16"/>
        <end position="19"/>
    </location>
    <ligand>
        <name>substrate</name>
    </ligand>
</feature>
<proteinExistence type="inferred from homology"/>
<evidence type="ECO:0000256" key="4">
    <source>
        <dbReference type="ARBA" id="ARBA00022801"/>
    </source>
</evidence>
<keyword evidence="2 7" id="KW-0963">Cytoplasm</keyword>
<comment type="cofactor">
    <cofactor evidence="11">
        <name>Mg(2+)</name>
        <dbReference type="ChEBI" id="CHEBI:18420"/>
    </cofactor>
</comment>
<dbReference type="InterPro" id="IPR006543">
    <property type="entry name" value="Histidinol-phos"/>
</dbReference>
<comment type="subcellular location">
    <subcellularLocation>
        <location evidence="1 7">Cytoplasm</location>
    </subcellularLocation>
</comment>
<gene>
    <name evidence="12" type="ORF">ENV67_03035</name>
</gene>
<dbReference type="GO" id="GO:0005975">
    <property type="term" value="P:carbohydrate metabolic process"/>
    <property type="evidence" value="ECO:0007669"/>
    <property type="project" value="InterPro"/>
</dbReference>
<feature type="binding site" evidence="11">
    <location>
        <position position="8"/>
    </location>
    <ligand>
        <name>Mg(2+)</name>
        <dbReference type="ChEBI" id="CHEBI:18420"/>
    </ligand>
</feature>
<name>A0A7C4YCA6_UNCW3</name>
<feature type="site" description="Stabilizes the phosphoryl group" evidence="10">
    <location>
        <position position="101"/>
    </location>
</feature>
<dbReference type="InterPro" id="IPR006549">
    <property type="entry name" value="HAD-SF_hydro_IIIA"/>
</dbReference>
<evidence type="ECO:0000256" key="10">
    <source>
        <dbReference type="PIRSR" id="PIRSR004682-3"/>
    </source>
</evidence>
<dbReference type="GO" id="GO:0005737">
    <property type="term" value="C:cytoplasm"/>
    <property type="evidence" value="ECO:0007669"/>
    <property type="project" value="UniProtKB-SubCell"/>
</dbReference>
<sequence length="177" mass="20351">MKKAVVFDRDGTIIKEAGYIKDPKLVKILPGVTEGLKIIEELGFLKIILSNQSGIGRGLMTLRDVEKINWWMEDYLLKEGIRIDGIFFSEDPPWIDSKTRKPATKLIQKIIYWYEIDINHLFVVGDKWEDIFLARNIGAKEVLVLTGHGTETLKKIKPELIFPDIISFAKYLKGIYV</sequence>
<keyword evidence="4 7" id="KW-0378">Hydrolase</keyword>
<evidence type="ECO:0000256" key="2">
    <source>
        <dbReference type="ARBA" id="ARBA00022490"/>
    </source>
</evidence>
<feature type="binding site" evidence="11">
    <location>
        <position position="126"/>
    </location>
    <ligand>
        <name>Mg(2+)</name>
        <dbReference type="ChEBI" id="CHEBI:18420"/>
    </ligand>
</feature>
<dbReference type="GO" id="GO:0046872">
    <property type="term" value="F:metal ion binding"/>
    <property type="evidence" value="ECO:0007669"/>
    <property type="project" value="UniProtKB-KW"/>
</dbReference>
<evidence type="ECO:0000256" key="7">
    <source>
        <dbReference type="PIRNR" id="PIRNR004682"/>
    </source>
</evidence>
<dbReference type="PANTHER" id="PTHR42891">
    <property type="entry name" value="D-GLYCERO-BETA-D-MANNO-HEPTOSE-1,7-BISPHOSPHATE 7-PHOSPHATASE"/>
    <property type="match status" value="1"/>
</dbReference>
<dbReference type="NCBIfam" id="TIGR01662">
    <property type="entry name" value="HAD-SF-IIIA"/>
    <property type="match status" value="1"/>
</dbReference>
<evidence type="ECO:0000256" key="8">
    <source>
        <dbReference type="PIRSR" id="PIRSR004682-1"/>
    </source>
</evidence>
<accession>A0A7C4YCA6</accession>
<dbReference type="GO" id="GO:0016791">
    <property type="term" value="F:phosphatase activity"/>
    <property type="evidence" value="ECO:0007669"/>
    <property type="project" value="InterPro"/>
</dbReference>
<evidence type="ECO:0000313" key="12">
    <source>
        <dbReference type="EMBL" id="HGW91500.1"/>
    </source>
</evidence>
<comment type="caution">
    <text evidence="12">The sequence shown here is derived from an EMBL/GenBank/DDBJ whole genome shotgun (WGS) entry which is preliminary data.</text>
</comment>